<reference evidence="2" key="1">
    <citation type="journal article" date="2021" name="Genome Biol. Evol.">
        <title>A High-Quality Reference Genome for a Parasitic Bivalve with Doubly Uniparental Inheritance (Bivalvia: Unionida).</title>
        <authorList>
            <person name="Smith C.H."/>
        </authorList>
    </citation>
    <scope>NUCLEOTIDE SEQUENCE</scope>
    <source>
        <strain evidence="2">CHS0354</strain>
    </source>
</reference>
<evidence type="ECO:0000313" key="2">
    <source>
        <dbReference type="EMBL" id="KAK3600749.1"/>
    </source>
</evidence>
<proteinExistence type="predicted"/>
<accession>A0AAE0W4G9</accession>
<comment type="caution">
    <text evidence="2">The sequence shown here is derived from an EMBL/GenBank/DDBJ whole genome shotgun (WGS) entry which is preliminary data.</text>
</comment>
<feature type="region of interest" description="Disordered" evidence="1">
    <location>
        <begin position="42"/>
        <end position="74"/>
    </location>
</feature>
<reference evidence="2" key="2">
    <citation type="journal article" date="2021" name="Genome Biol. Evol.">
        <title>Developing a high-quality reference genome for a parasitic bivalve with doubly uniparental inheritance (Bivalvia: Unionida).</title>
        <authorList>
            <person name="Smith C.H."/>
        </authorList>
    </citation>
    <scope>NUCLEOTIDE SEQUENCE</scope>
    <source>
        <strain evidence="2">CHS0354</strain>
        <tissue evidence="2">Mantle</tissue>
    </source>
</reference>
<reference evidence="2" key="3">
    <citation type="submission" date="2023-05" db="EMBL/GenBank/DDBJ databases">
        <authorList>
            <person name="Smith C.H."/>
        </authorList>
    </citation>
    <scope>NUCLEOTIDE SEQUENCE</scope>
    <source>
        <strain evidence="2">CHS0354</strain>
        <tissue evidence="2">Mantle</tissue>
    </source>
</reference>
<evidence type="ECO:0000256" key="1">
    <source>
        <dbReference type="SAM" id="MobiDB-lite"/>
    </source>
</evidence>
<dbReference type="EMBL" id="JAEAOA010001046">
    <property type="protein sequence ID" value="KAK3600749.1"/>
    <property type="molecule type" value="Genomic_DNA"/>
</dbReference>
<evidence type="ECO:0000313" key="3">
    <source>
        <dbReference type="Proteomes" id="UP001195483"/>
    </source>
</evidence>
<keyword evidence="3" id="KW-1185">Reference proteome</keyword>
<name>A0AAE0W4G9_9BIVA</name>
<organism evidence="2 3">
    <name type="scientific">Potamilus streckersoni</name>
    <dbReference type="NCBI Taxonomy" id="2493646"/>
    <lineage>
        <taxon>Eukaryota</taxon>
        <taxon>Metazoa</taxon>
        <taxon>Spiralia</taxon>
        <taxon>Lophotrochozoa</taxon>
        <taxon>Mollusca</taxon>
        <taxon>Bivalvia</taxon>
        <taxon>Autobranchia</taxon>
        <taxon>Heteroconchia</taxon>
        <taxon>Palaeoheterodonta</taxon>
        <taxon>Unionida</taxon>
        <taxon>Unionoidea</taxon>
        <taxon>Unionidae</taxon>
        <taxon>Ambleminae</taxon>
        <taxon>Lampsilini</taxon>
        <taxon>Potamilus</taxon>
    </lineage>
</organism>
<dbReference type="AlphaFoldDB" id="A0AAE0W4G9"/>
<gene>
    <name evidence="2" type="ORF">CHS0354_017041</name>
</gene>
<sequence>MGLLLARKSNSEALHLEILESMMVLMLPAVFTFVERISSDEVEASHETQAAQEQIDGSFKPHPNFSRKENCSNT</sequence>
<protein>
    <submittedName>
        <fullName evidence="2">Uncharacterized protein</fullName>
    </submittedName>
</protein>
<dbReference type="Proteomes" id="UP001195483">
    <property type="component" value="Unassembled WGS sequence"/>
</dbReference>